<dbReference type="OrthoDB" id="9808195at2"/>
<proteinExistence type="predicted"/>
<dbReference type="EMBL" id="VCIA01000001">
    <property type="protein sequence ID" value="TMN21653.1"/>
    <property type="molecule type" value="Genomic_DNA"/>
</dbReference>
<accession>A0A5S3R7E0</accession>
<protein>
    <submittedName>
        <fullName evidence="1">Uncharacterized protein</fullName>
    </submittedName>
</protein>
<dbReference type="Gene3D" id="3.40.630.10">
    <property type="entry name" value="Zn peptidases"/>
    <property type="match status" value="1"/>
</dbReference>
<comment type="caution">
    <text evidence="1">The sequence shown here is derived from an EMBL/GenBank/DDBJ whole genome shotgun (WGS) entry which is preliminary data.</text>
</comment>
<reference evidence="1 2" key="1">
    <citation type="submission" date="2019-05" db="EMBL/GenBank/DDBJ databases">
        <title>Genomic analysis of Lentibacillus sp. NKC220-2.</title>
        <authorList>
            <person name="Oh Y.J."/>
        </authorList>
    </citation>
    <scope>NUCLEOTIDE SEQUENCE [LARGE SCALE GENOMIC DNA]</scope>
    <source>
        <strain evidence="1 2">NKC220-2</strain>
    </source>
</reference>
<evidence type="ECO:0000313" key="1">
    <source>
        <dbReference type="EMBL" id="TMN21653.1"/>
    </source>
</evidence>
<evidence type="ECO:0000313" key="2">
    <source>
        <dbReference type="Proteomes" id="UP000306980"/>
    </source>
</evidence>
<dbReference type="RefSeq" id="WP_138602271.1">
    <property type="nucleotide sequence ID" value="NZ_VCIA01000001.1"/>
</dbReference>
<sequence>MSGELDFKELIGITDKNGITVKQAVEDMGVHWEALEQATLSSDELEQFLEVHIGKGTNCRKVMHK</sequence>
<dbReference type="Proteomes" id="UP000306980">
    <property type="component" value="Unassembled WGS sequence"/>
</dbReference>
<gene>
    <name evidence="1" type="ORF">FFL34_05655</name>
</gene>
<name>A0A5S3R7E0_9BACI</name>
<dbReference type="AlphaFoldDB" id="A0A5S3R7E0"/>
<organism evidence="1 2">
    <name type="scientific">Lentibacillus cibarius</name>
    <dbReference type="NCBI Taxonomy" id="2583219"/>
    <lineage>
        <taxon>Bacteria</taxon>
        <taxon>Bacillati</taxon>
        <taxon>Bacillota</taxon>
        <taxon>Bacilli</taxon>
        <taxon>Bacillales</taxon>
        <taxon>Bacillaceae</taxon>
        <taxon>Lentibacillus</taxon>
    </lineage>
</organism>